<evidence type="ECO:0000256" key="8">
    <source>
        <dbReference type="ARBA" id="ARBA00022927"/>
    </source>
</evidence>
<evidence type="ECO:0000256" key="14">
    <source>
        <dbReference type="SAM" id="MobiDB-lite"/>
    </source>
</evidence>
<comment type="subcellular location">
    <subcellularLocation>
        <location evidence="1">Cell membrane</location>
        <topology evidence="1">Multi-pass membrane protein</topology>
    </subcellularLocation>
</comment>
<dbReference type="EMBL" id="SPQU01000003">
    <property type="protein sequence ID" value="TFV40968.1"/>
    <property type="molecule type" value="Genomic_DNA"/>
</dbReference>
<evidence type="ECO:0000256" key="9">
    <source>
        <dbReference type="ARBA" id="ARBA00022989"/>
    </source>
</evidence>
<feature type="region of interest" description="Disordered" evidence="14">
    <location>
        <begin position="1"/>
        <end position="21"/>
    </location>
</feature>
<dbReference type="Pfam" id="PF01312">
    <property type="entry name" value="Bac_export_2"/>
    <property type="match status" value="1"/>
</dbReference>
<dbReference type="InterPro" id="IPR029025">
    <property type="entry name" value="T3SS_substrate_exporter_C"/>
</dbReference>
<dbReference type="Proteomes" id="UP000298225">
    <property type="component" value="Unassembled WGS sequence"/>
</dbReference>
<comment type="function">
    <text evidence="12 13">Required for formation of the rod structure in the basal body of the flagellar apparatus. Together with FliI and FliH, may constitute the export apparatus of flagellin.</text>
</comment>
<keyword evidence="10 13" id="KW-0472">Membrane</keyword>
<evidence type="ECO:0000256" key="11">
    <source>
        <dbReference type="ARBA" id="ARBA00023225"/>
    </source>
</evidence>
<dbReference type="Gene3D" id="3.40.1690.10">
    <property type="entry name" value="secretion proteins EscU"/>
    <property type="match status" value="1"/>
</dbReference>
<evidence type="ECO:0000313" key="15">
    <source>
        <dbReference type="EMBL" id="TFV40968.1"/>
    </source>
</evidence>
<dbReference type="AlphaFoldDB" id="A0A4Y9LC02"/>
<evidence type="ECO:0000256" key="4">
    <source>
        <dbReference type="ARBA" id="ARBA00022448"/>
    </source>
</evidence>
<dbReference type="RefSeq" id="WP_126255025.1">
    <property type="nucleotide sequence ID" value="NZ_SPQU01000003.1"/>
</dbReference>
<dbReference type="InterPro" id="IPR006135">
    <property type="entry name" value="T3SS_substrate_exporter"/>
</dbReference>
<name>A0A4Y9LC02_9BRAD</name>
<keyword evidence="4 13" id="KW-0813">Transport</keyword>
<keyword evidence="8 13" id="KW-0653">Protein transport</keyword>
<evidence type="ECO:0000256" key="10">
    <source>
        <dbReference type="ARBA" id="ARBA00023136"/>
    </source>
</evidence>
<feature type="transmembrane region" description="Helical" evidence="13">
    <location>
        <begin position="34"/>
        <end position="55"/>
    </location>
</feature>
<keyword evidence="6 13" id="KW-0812">Transmembrane</keyword>
<dbReference type="NCBIfam" id="TIGR00328">
    <property type="entry name" value="flhB"/>
    <property type="match status" value="1"/>
</dbReference>
<keyword evidence="16" id="KW-1185">Reference proteome</keyword>
<keyword evidence="15" id="KW-0966">Cell projection</keyword>
<evidence type="ECO:0000256" key="6">
    <source>
        <dbReference type="ARBA" id="ARBA00022692"/>
    </source>
</evidence>
<reference evidence="15 16" key="1">
    <citation type="submission" date="2019-03" db="EMBL/GenBank/DDBJ databases">
        <title>Bradyrhizobium strains diversity isolated from Chamaecrista fasciculata.</title>
        <authorList>
            <person name="Urquiaga M.C.O."/>
            <person name="Hungria M."/>
            <person name="Delamuta J.R.M."/>
        </authorList>
    </citation>
    <scope>NUCLEOTIDE SEQUENCE [LARGE SCALE GENOMIC DNA]</scope>
    <source>
        <strain evidence="15 16">CNPSo 3424</strain>
    </source>
</reference>
<dbReference type="GO" id="GO:0044780">
    <property type="term" value="P:bacterial-type flagellum assembly"/>
    <property type="evidence" value="ECO:0007669"/>
    <property type="project" value="InterPro"/>
</dbReference>
<dbReference type="InterPro" id="IPR006136">
    <property type="entry name" value="FlhB"/>
</dbReference>
<evidence type="ECO:0000256" key="2">
    <source>
        <dbReference type="ARBA" id="ARBA00010690"/>
    </source>
</evidence>
<dbReference type="GO" id="GO:0009306">
    <property type="term" value="P:protein secretion"/>
    <property type="evidence" value="ECO:0007669"/>
    <property type="project" value="InterPro"/>
</dbReference>
<organism evidence="15 16">
    <name type="scientific">Bradyrhizobium frederickii</name>
    <dbReference type="NCBI Taxonomy" id="2560054"/>
    <lineage>
        <taxon>Bacteria</taxon>
        <taxon>Pseudomonadati</taxon>
        <taxon>Pseudomonadota</taxon>
        <taxon>Alphaproteobacteria</taxon>
        <taxon>Hyphomicrobiales</taxon>
        <taxon>Nitrobacteraceae</taxon>
        <taxon>Bradyrhizobium</taxon>
    </lineage>
</organism>
<comment type="similarity">
    <text evidence="2 13">Belongs to the type III secretion exporter family.</text>
</comment>
<feature type="compositionally biased region" description="Basic and acidic residues" evidence="14">
    <location>
        <begin position="7"/>
        <end position="21"/>
    </location>
</feature>
<gene>
    <name evidence="13 15" type="primary">flhB</name>
    <name evidence="15" type="ORF">E4K66_09055</name>
</gene>
<keyword evidence="11 13" id="KW-1006">Bacterial flagellum protein export</keyword>
<dbReference type="GO" id="GO:0005886">
    <property type="term" value="C:plasma membrane"/>
    <property type="evidence" value="ECO:0007669"/>
    <property type="project" value="UniProtKB-SubCell"/>
</dbReference>
<accession>A0A4Y9LC02</accession>
<dbReference type="SUPFAM" id="SSF160544">
    <property type="entry name" value="EscU C-terminal domain-like"/>
    <property type="match status" value="1"/>
</dbReference>
<keyword evidence="7 13" id="KW-1005">Bacterial flagellum biogenesis</keyword>
<protein>
    <recommendedName>
        <fullName evidence="3 13">Flagellar biosynthetic protein FlhB</fullName>
    </recommendedName>
</protein>
<sequence>MAETSDQDSKTEEPTEKKVRDALEQGKIPVSREASIFASMAALMVIQAFLIGQGVQQLTPTLKSLLDDPEGFPLATGADAQNLLTVVGLQALRFLVPLVVILMVFGLASQLLQNAPRFVLERIKPELSRISPVSGWSRIFGTRGLVEFAKSLFKLAAVSSVVVFVLRSSEAKAFEAMYTDPVALPEMILNIAMRIVSAICIATIVLVAIDLAWARFHWRRELRMTKQEIKDEHKQAEGDPLIKARLRSLARDRSRQRMIASAARATLVIANPTHFAIALRYNREENPAPLVVAKGMDVIALKIRAVAEQNRIPVIENKALARALYEAVQVDQVIPAEFFRPVAEIIYFLQSKQTPPRTEKVQ</sequence>
<evidence type="ECO:0000256" key="12">
    <source>
        <dbReference type="ARBA" id="ARBA00025078"/>
    </source>
</evidence>
<evidence type="ECO:0000256" key="13">
    <source>
        <dbReference type="RuleBase" id="RU364091"/>
    </source>
</evidence>
<dbReference type="OrthoDB" id="9807950at2"/>
<comment type="caution">
    <text evidence="15">The sequence shown here is derived from an EMBL/GenBank/DDBJ whole genome shotgun (WGS) entry which is preliminary data.</text>
</comment>
<evidence type="ECO:0000313" key="16">
    <source>
        <dbReference type="Proteomes" id="UP000298225"/>
    </source>
</evidence>
<keyword evidence="15" id="KW-0969">Cilium</keyword>
<comment type="caution">
    <text evidence="13">Lacks conserved residue(s) required for the propagation of feature annotation.</text>
</comment>
<evidence type="ECO:0000256" key="1">
    <source>
        <dbReference type="ARBA" id="ARBA00004651"/>
    </source>
</evidence>
<evidence type="ECO:0000256" key="7">
    <source>
        <dbReference type="ARBA" id="ARBA00022795"/>
    </source>
</evidence>
<feature type="transmembrane region" description="Helical" evidence="13">
    <location>
        <begin position="187"/>
        <end position="214"/>
    </location>
</feature>
<dbReference type="PANTHER" id="PTHR30531:SF12">
    <property type="entry name" value="FLAGELLAR BIOSYNTHETIC PROTEIN FLHB"/>
    <property type="match status" value="1"/>
</dbReference>
<keyword evidence="5 13" id="KW-1003">Cell membrane</keyword>
<dbReference type="FunFam" id="3.40.1690.10:FF:000001">
    <property type="entry name" value="Flagellar biosynthetic protein FlhB"/>
    <property type="match status" value="1"/>
</dbReference>
<dbReference type="PRINTS" id="PR00950">
    <property type="entry name" value="TYPE3IMSPROT"/>
</dbReference>
<proteinExistence type="inferred from homology"/>
<evidence type="ECO:0000256" key="5">
    <source>
        <dbReference type="ARBA" id="ARBA00022475"/>
    </source>
</evidence>
<evidence type="ECO:0000256" key="3">
    <source>
        <dbReference type="ARBA" id="ARBA00021622"/>
    </source>
</evidence>
<keyword evidence="9 13" id="KW-1133">Transmembrane helix</keyword>
<feature type="transmembrane region" description="Helical" evidence="13">
    <location>
        <begin position="91"/>
        <end position="112"/>
    </location>
</feature>
<dbReference type="Gene3D" id="6.10.250.2080">
    <property type="match status" value="1"/>
</dbReference>
<keyword evidence="15" id="KW-0282">Flagellum</keyword>
<dbReference type="PANTHER" id="PTHR30531">
    <property type="entry name" value="FLAGELLAR BIOSYNTHETIC PROTEIN FLHB"/>
    <property type="match status" value="1"/>
</dbReference>